<keyword evidence="7" id="KW-1185">Reference proteome</keyword>
<evidence type="ECO:0000256" key="3">
    <source>
        <dbReference type="ARBA" id="ARBA00022705"/>
    </source>
</evidence>
<evidence type="ECO:0000313" key="6">
    <source>
        <dbReference type="EMBL" id="KAL2918400.1"/>
    </source>
</evidence>
<keyword evidence="4" id="KW-0539">Nucleus</keyword>
<proteinExistence type="predicted"/>
<keyword evidence="6" id="KW-0347">Helicase</keyword>
<feature type="region of interest" description="Disordered" evidence="5">
    <location>
        <begin position="140"/>
        <end position="345"/>
    </location>
</feature>
<dbReference type="PANTHER" id="PTHR17598">
    <property type="entry name" value="DNA POLYMERASE DELTA SUBUNIT 3"/>
    <property type="match status" value="1"/>
</dbReference>
<dbReference type="InterPro" id="IPR019038">
    <property type="entry name" value="POLD3"/>
</dbReference>
<feature type="compositionally biased region" description="Basic and acidic residues" evidence="5">
    <location>
        <begin position="312"/>
        <end position="321"/>
    </location>
</feature>
<evidence type="ECO:0000313" key="7">
    <source>
        <dbReference type="Proteomes" id="UP001527925"/>
    </source>
</evidence>
<keyword evidence="6" id="KW-0378">Hydrolase</keyword>
<evidence type="ECO:0000256" key="5">
    <source>
        <dbReference type="SAM" id="MobiDB-lite"/>
    </source>
</evidence>
<reference evidence="6 7" key="1">
    <citation type="submission" date="2023-09" db="EMBL/GenBank/DDBJ databases">
        <title>Pangenome analysis of Batrachochytrium dendrobatidis and related Chytrids.</title>
        <authorList>
            <person name="Yacoub M.N."/>
            <person name="Stajich J.E."/>
            <person name="James T.Y."/>
        </authorList>
    </citation>
    <scope>NUCLEOTIDE SEQUENCE [LARGE SCALE GENOMIC DNA]</scope>
    <source>
        <strain evidence="6 7">JEL0888</strain>
    </source>
</reference>
<gene>
    <name evidence="6" type="primary">RAD3_1</name>
    <name evidence="6" type="ORF">HK105_201800</name>
</gene>
<evidence type="ECO:0000256" key="2">
    <source>
        <dbReference type="ARBA" id="ARBA00017589"/>
    </source>
</evidence>
<dbReference type="PANTHER" id="PTHR17598:SF13">
    <property type="entry name" value="DNA POLYMERASE DELTA SUBUNIT 3"/>
    <property type="match status" value="1"/>
</dbReference>
<keyword evidence="6" id="KW-0067">ATP-binding</keyword>
<dbReference type="Pfam" id="PF09507">
    <property type="entry name" value="CDC27"/>
    <property type="match status" value="2"/>
</dbReference>
<keyword evidence="6" id="KW-0547">Nucleotide-binding</keyword>
<comment type="caution">
    <text evidence="6">The sequence shown here is derived from an EMBL/GenBank/DDBJ whole genome shotgun (WGS) entry which is preliminary data.</text>
</comment>
<feature type="compositionally biased region" description="Low complexity" evidence="5">
    <location>
        <begin position="261"/>
        <end position="274"/>
    </location>
</feature>
<dbReference type="EMBL" id="JADGIZ020000006">
    <property type="protein sequence ID" value="KAL2918400.1"/>
    <property type="molecule type" value="Genomic_DNA"/>
</dbReference>
<keyword evidence="3" id="KW-0235">DNA replication</keyword>
<organism evidence="6 7">
    <name type="scientific">Polyrhizophydium stewartii</name>
    <dbReference type="NCBI Taxonomy" id="2732419"/>
    <lineage>
        <taxon>Eukaryota</taxon>
        <taxon>Fungi</taxon>
        <taxon>Fungi incertae sedis</taxon>
        <taxon>Chytridiomycota</taxon>
        <taxon>Chytridiomycota incertae sedis</taxon>
        <taxon>Chytridiomycetes</taxon>
        <taxon>Rhizophydiales</taxon>
        <taxon>Rhizophydiales incertae sedis</taxon>
        <taxon>Polyrhizophydium</taxon>
    </lineage>
</organism>
<dbReference type="Proteomes" id="UP001527925">
    <property type="component" value="Unassembled WGS sequence"/>
</dbReference>
<sequence>MATHIPVLEARVLDERQTASFKWLSRRLAVTANAAKLMLSDFVRSKPAADLCVLFHVQGERADGSMACLLVAQDRLEAGGQERGGLPPTPAIELPDCTLTLPKNFDAVLRLDMSINSQDTFEVLNASRAIRCPDITVVPKIRSTKPPSKPAAPSASSQLASAKSHSADSATIKSSLFAKTAPKPSGKRDAPAKVTGRSTFFDKFKADMPSDGPISSDQRDPSEPVSEMDSGEKPSAVVSSPIRPHSPMLPDPGKKARTSTVAKPAAAPVFAPSKKSLEQSQAISMLFDDDDTLAGPSKAKERTQKQPRKLKRDLSGMHEGNDDLAFGAAHGSEAKRVRKRRKVKRTKTVMEGKYMKTIDVSDWESYSEEEIPRPALRQTLHKSAHPTPHAADAQPSTTETDAADDADGDAKGKGGKGKKKLDNNQRTLFNFFGKK</sequence>
<protein>
    <recommendedName>
        <fullName evidence="2">DNA polymerase delta subunit 3</fullName>
    </recommendedName>
</protein>
<evidence type="ECO:0000256" key="4">
    <source>
        <dbReference type="ARBA" id="ARBA00023242"/>
    </source>
</evidence>
<evidence type="ECO:0000256" key="1">
    <source>
        <dbReference type="ARBA" id="ARBA00004123"/>
    </source>
</evidence>
<comment type="subcellular location">
    <subcellularLocation>
        <location evidence="1">Nucleus</location>
    </subcellularLocation>
</comment>
<dbReference type="GO" id="GO:0003678">
    <property type="term" value="F:DNA helicase activity"/>
    <property type="evidence" value="ECO:0007669"/>
    <property type="project" value="UniProtKB-EC"/>
</dbReference>
<dbReference type="GO" id="GO:0016787">
    <property type="term" value="F:hydrolase activity"/>
    <property type="evidence" value="ECO:0007669"/>
    <property type="project" value="UniProtKB-KW"/>
</dbReference>
<dbReference type="InterPro" id="IPR041913">
    <property type="entry name" value="POLD3_sf"/>
</dbReference>
<feature type="compositionally biased region" description="Basic residues" evidence="5">
    <location>
        <begin position="336"/>
        <end position="345"/>
    </location>
</feature>
<feature type="region of interest" description="Disordered" evidence="5">
    <location>
        <begin position="363"/>
        <end position="435"/>
    </location>
</feature>
<dbReference type="Gene3D" id="3.90.1030.20">
    <property type="entry name" value="DNA polymerase delta, p66 (Cdc27) subunit, wHTH domain"/>
    <property type="match status" value="1"/>
</dbReference>
<accession>A0ABR4NFV1</accession>
<name>A0ABR4NFV1_9FUNG</name>
<feature type="compositionally biased region" description="Low complexity" evidence="5">
    <location>
        <begin position="151"/>
        <end position="164"/>
    </location>
</feature>